<dbReference type="InterPro" id="IPR000119">
    <property type="entry name" value="Hist_DNA-bd"/>
</dbReference>
<comment type="similarity">
    <text evidence="1 4">Belongs to the bacterial histone-like protein family.</text>
</comment>
<protein>
    <submittedName>
        <fullName evidence="5">HU family DNA-binding protein</fullName>
    </submittedName>
</protein>
<dbReference type="GO" id="GO:0030527">
    <property type="term" value="F:structural constituent of chromatin"/>
    <property type="evidence" value="ECO:0007669"/>
    <property type="project" value="InterPro"/>
</dbReference>
<sequence length="94" mass="10298">MRRNELIKTIANSANLTVEEAGRALETMLDAISCSLAKGRKVMLTGFGTFSVVRRKNGSRKSVAKPDGGKPLIRVLRFTSGVKLYATDEEQRQG</sequence>
<evidence type="ECO:0000313" key="6">
    <source>
        <dbReference type="Proteomes" id="UP000705867"/>
    </source>
</evidence>
<evidence type="ECO:0000256" key="3">
    <source>
        <dbReference type="ARBA" id="ARBA00023125"/>
    </source>
</evidence>
<dbReference type="InterPro" id="IPR010992">
    <property type="entry name" value="IHF-like_DNA-bd_dom_sf"/>
</dbReference>
<name>A0A953JGP6_9BACT</name>
<dbReference type="AlphaFoldDB" id="A0A953JGP6"/>
<keyword evidence="3 5" id="KW-0238">DNA-binding</keyword>
<keyword evidence="2" id="KW-0226">DNA condensation</keyword>
<evidence type="ECO:0000256" key="1">
    <source>
        <dbReference type="ARBA" id="ARBA00010529"/>
    </source>
</evidence>
<organism evidence="5 6">
    <name type="scientific">Candidatus Nitrobium versatile</name>
    <dbReference type="NCBI Taxonomy" id="2884831"/>
    <lineage>
        <taxon>Bacteria</taxon>
        <taxon>Pseudomonadati</taxon>
        <taxon>Nitrospirota</taxon>
        <taxon>Nitrospiria</taxon>
        <taxon>Nitrospirales</taxon>
        <taxon>Nitrospiraceae</taxon>
        <taxon>Candidatus Nitrobium</taxon>
    </lineage>
</organism>
<dbReference type="PANTHER" id="PTHR33175:SF3">
    <property type="entry name" value="DNA-BINDING PROTEIN HU-BETA"/>
    <property type="match status" value="1"/>
</dbReference>
<evidence type="ECO:0000313" key="5">
    <source>
        <dbReference type="EMBL" id="MBZ0157656.1"/>
    </source>
</evidence>
<gene>
    <name evidence="5" type="ORF">K8I29_15775</name>
</gene>
<evidence type="ECO:0000256" key="2">
    <source>
        <dbReference type="ARBA" id="ARBA00023067"/>
    </source>
</evidence>
<dbReference type="SMART" id="SM00411">
    <property type="entry name" value="BHL"/>
    <property type="match status" value="1"/>
</dbReference>
<reference evidence="5" key="1">
    <citation type="journal article" date="2021" name="bioRxiv">
        <title>Unraveling nitrogen, sulfur and carbon metabolic pathways and microbial community transcriptional responses to substrate deprivation and toxicity stresses in a bioreactor mimicking anoxic brackish coastal sediment conditions.</title>
        <authorList>
            <person name="Martins P.D."/>
            <person name="Echeveste M.J."/>
            <person name="Arshad A."/>
            <person name="Kurth J."/>
            <person name="Ouboter H."/>
            <person name="Jetten M.S.M."/>
            <person name="Welte C.U."/>
        </authorList>
    </citation>
    <scope>NUCLEOTIDE SEQUENCE</scope>
    <source>
        <strain evidence="5">MAG_39</strain>
    </source>
</reference>
<dbReference type="GO" id="GO:0030261">
    <property type="term" value="P:chromosome condensation"/>
    <property type="evidence" value="ECO:0007669"/>
    <property type="project" value="UniProtKB-KW"/>
</dbReference>
<evidence type="ECO:0000256" key="4">
    <source>
        <dbReference type="RuleBase" id="RU003939"/>
    </source>
</evidence>
<dbReference type="SUPFAM" id="SSF47729">
    <property type="entry name" value="IHF-like DNA-binding proteins"/>
    <property type="match status" value="1"/>
</dbReference>
<accession>A0A953JGP6</accession>
<reference evidence="5" key="2">
    <citation type="submission" date="2021-08" db="EMBL/GenBank/DDBJ databases">
        <authorList>
            <person name="Dalcin Martins P."/>
        </authorList>
    </citation>
    <scope>NUCLEOTIDE SEQUENCE</scope>
    <source>
        <strain evidence="5">MAG_39</strain>
    </source>
</reference>
<dbReference type="PANTHER" id="PTHR33175">
    <property type="entry name" value="DNA-BINDING PROTEIN HU"/>
    <property type="match status" value="1"/>
</dbReference>
<dbReference type="Gene3D" id="4.10.520.10">
    <property type="entry name" value="IHF-like DNA-binding proteins"/>
    <property type="match status" value="1"/>
</dbReference>
<dbReference type="Pfam" id="PF00216">
    <property type="entry name" value="Bac_DNA_binding"/>
    <property type="match status" value="1"/>
</dbReference>
<dbReference type="GO" id="GO:0003677">
    <property type="term" value="F:DNA binding"/>
    <property type="evidence" value="ECO:0007669"/>
    <property type="project" value="UniProtKB-KW"/>
</dbReference>
<dbReference type="EMBL" id="JAIOIV010000125">
    <property type="protein sequence ID" value="MBZ0157656.1"/>
    <property type="molecule type" value="Genomic_DNA"/>
</dbReference>
<dbReference type="Proteomes" id="UP000705867">
    <property type="component" value="Unassembled WGS sequence"/>
</dbReference>
<comment type="caution">
    <text evidence="5">The sequence shown here is derived from an EMBL/GenBank/DDBJ whole genome shotgun (WGS) entry which is preliminary data.</text>
</comment>
<proteinExistence type="inferred from homology"/>